<dbReference type="GeneID" id="66076215"/>
<dbReference type="SUPFAM" id="SSF56112">
    <property type="entry name" value="Protein kinase-like (PK-like)"/>
    <property type="match status" value="1"/>
</dbReference>
<dbReference type="GO" id="GO:0005524">
    <property type="term" value="F:ATP binding"/>
    <property type="evidence" value="ECO:0007669"/>
    <property type="project" value="InterPro"/>
</dbReference>
<dbReference type="InterPro" id="IPR000719">
    <property type="entry name" value="Prot_kinase_dom"/>
</dbReference>
<dbReference type="AlphaFoldDB" id="A0A9P7S2Q9"/>
<gene>
    <name evidence="2" type="ORF">E1B28_007139</name>
</gene>
<protein>
    <recommendedName>
        <fullName evidence="1">Protein kinase domain-containing protein</fullName>
    </recommendedName>
</protein>
<feature type="domain" description="Protein kinase" evidence="1">
    <location>
        <begin position="1"/>
        <end position="238"/>
    </location>
</feature>
<dbReference type="GO" id="GO:0004672">
    <property type="term" value="F:protein kinase activity"/>
    <property type="evidence" value="ECO:0007669"/>
    <property type="project" value="InterPro"/>
</dbReference>
<dbReference type="OrthoDB" id="3271139at2759"/>
<organism evidence="2 3">
    <name type="scientific">Marasmius oreades</name>
    <name type="common">fairy-ring Marasmius</name>
    <dbReference type="NCBI Taxonomy" id="181124"/>
    <lineage>
        <taxon>Eukaryota</taxon>
        <taxon>Fungi</taxon>
        <taxon>Dikarya</taxon>
        <taxon>Basidiomycota</taxon>
        <taxon>Agaricomycotina</taxon>
        <taxon>Agaricomycetes</taxon>
        <taxon>Agaricomycetidae</taxon>
        <taxon>Agaricales</taxon>
        <taxon>Marasmiineae</taxon>
        <taxon>Marasmiaceae</taxon>
        <taxon>Marasmius</taxon>
    </lineage>
</organism>
<dbReference type="RefSeq" id="XP_043009933.1">
    <property type="nucleotide sequence ID" value="XM_043151853.1"/>
</dbReference>
<dbReference type="Proteomes" id="UP001049176">
    <property type="component" value="Chromosome 4"/>
</dbReference>
<evidence type="ECO:0000259" key="1">
    <source>
        <dbReference type="PROSITE" id="PS50011"/>
    </source>
</evidence>
<dbReference type="EMBL" id="CM032184">
    <property type="protein sequence ID" value="KAG7093463.1"/>
    <property type="molecule type" value="Genomic_DNA"/>
</dbReference>
<name>A0A9P7S2Q9_9AGAR</name>
<proteinExistence type="predicted"/>
<dbReference type="Pfam" id="PF17667">
    <property type="entry name" value="Pkinase_fungal"/>
    <property type="match status" value="1"/>
</dbReference>
<dbReference type="KEGG" id="more:E1B28_007139"/>
<dbReference type="InterPro" id="IPR011009">
    <property type="entry name" value="Kinase-like_dom_sf"/>
</dbReference>
<keyword evidence="3" id="KW-1185">Reference proteome</keyword>
<evidence type="ECO:0000313" key="3">
    <source>
        <dbReference type="Proteomes" id="UP001049176"/>
    </source>
</evidence>
<dbReference type="InterPro" id="IPR040976">
    <property type="entry name" value="Pkinase_fungal"/>
</dbReference>
<dbReference type="Gene3D" id="1.10.510.10">
    <property type="entry name" value="Transferase(Phosphotransferase) domain 1"/>
    <property type="match status" value="1"/>
</dbReference>
<dbReference type="PROSITE" id="PS50011">
    <property type="entry name" value="PROTEIN_KINASE_DOM"/>
    <property type="match status" value="1"/>
</dbReference>
<evidence type="ECO:0000313" key="2">
    <source>
        <dbReference type="EMBL" id="KAG7093463.1"/>
    </source>
</evidence>
<accession>A0A9P7S2Q9</accession>
<comment type="caution">
    <text evidence="2">The sequence shown here is derived from an EMBL/GenBank/DDBJ whole genome shotgun (WGS) entry which is preliminary data.</text>
</comment>
<sequence length="238" mass="28283">MLHFVKCMKDVLRGLFYLRLAGYVHRDISPGNTLFHVDLKQGKVSDVDFGKHESSCTVHDPITGTKDFMAVEYARGTYLYTFEDSPYPWTGSFATLPLSVDVDTRVIFNYYHDVESVAWIYLWFLYHCFPSPIYGVLTPNKQAELCKLYEGWEYFQDKVDQRVDIIDRHLMWTLVRNLRSIYEEYEDFVTPLALFLDLKQAYQKLEKEPQQPRTQDSCFHWPRSLFSLELYEIYIARF</sequence>
<reference evidence="2" key="1">
    <citation type="journal article" date="2021" name="Genome Biol. Evol.">
        <title>The assembled and annotated genome of the fairy-ring fungus Marasmius oreades.</title>
        <authorList>
            <person name="Hiltunen M."/>
            <person name="Ament-Velasquez S.L."/>
            <person name="Johannesson H."/>
        </authorList>
    </citation>
    <scope>NUCLEOTIDE SEQUENCE</scope>
    <source>
        <strain evidence="2">03SP1</strain>
    </source>
</reference>